<evidence type="ECO:0000313" key="1">
    <source>
        <dbReference type="EMBL" id="RTZ84462.1"/>
    </source>
</evidence>
<dbReference type="Gene3D" id="2.40.160.50">
    <property type="entry name" value="membrane protein fhac: a member of the omp85/tpsb transporter family"/>
    <property type="match status" value="1"/>
</dbReference>
<reference evidence="1 2" key="1">
    <citation type="submission" date="2018-06" db="EMBL/GenBank/DDBJ databases">
        <title>Combined omics and stable isotope probing to characterize newly discovered Mariana Back-Arc vent microbial communities.</title>
        <authorList>
            <person name="Trembath-Reichert E."/>
            <person name="Huber J.A."/>
        </authorList>
    </citation>
    <scope>NUCLEOTIDE SEQUENCE [LARGE SCALE GENOMIC DNA]</scope>
    <source>
        <strain evidence="1">MAG 58</strain>
    </source>
</reference>
<dbReference type="EMBL" id="QNZK01000220">
    <property type="protein sequence ID" value="RTZ84462.1"/>
    <property type="molecule type" value="Genomic_DNA"/>
</dbReference>
<gene>
    <name evidence="1" type="ORF">DSY96_06230</name>
</gene>
<evidence type="ECO:0000313" key="2">
    <source>
        <dbReference type="Proteomes" id="UP000287917"/>
    </source>
</evidence>
<organism evidence="1 2">
    <name type="scientific">SAR324 cluster bacterium</name>
    <dbReference type="NCBI Taxonomy" id="2024889"/>
    <lineage>
        <taxon>Bacteria</taxon>
        <taxon>Deltaproteobacteria</taxon>
        <taxon>SAR324 cluster</taxon>
    </lineage>
</organism>
<name>A0A432GKU5_9DELT</name>
<dbReference type="AlphaFoldDB" id="A0A432GKU5"/>
<sequence length="446" mass="50153">MKKKKINILTSGSPMISAFLAASGALLKRKTKLLFLLCFLIPSVVYSYEFPPERTKREADKELGWMFAPLPGCVEGVGCAVPIAGLISNFYKSTDLVILKTLAKGDIEATVVQLQKFPIIDEKLLLKVLYYDWDISFLSYDRGIHSGKNDYYQTFENLNTSTINLQSQFYNQHLEIQIGYSSGGTKISKIFDADGNQFSNIQSPLRTWVDHTIGTQIDLTDNHLEPREGIRFELLHNASNYGLSELSDYDVTSLNLTTYIPFLGSDTLLINVFQSRSYISEHGLTDENALRNKFSLGCDFEMEADACRNTETKRINYWRKRNQSGKATALGGLNRMRAYSLGRFYAGNSSNYALEYRLNFSEKQTPINWIIMGGMRTVLQASFFYEVGGVSDDISQLHKNMRTSFGVGFRAIISGLIYRFDLAKGDDGIAPTLFINYPLSLGTLGS</sequence>
<proteinExistence type="predicted"/>
<accession>A0A432GKU5</accession>
<evidence type="ECO:0008006" key="3">
    <source>
        <dbReference type="Google" id="ProtNLM"/>
    </source>
</evidence>
<comment type="caution">
    <text evidence="1">The sequence shown here is derived from an EMBL/GenBank/DDBJ whole genome shotgun (WGS) entry which is preliminary data.</text>
</comment>
<protein>
    <recommendedName>
        <fullName evidence="3">Bacterial surface antigen (D15) domain-containing protein</fullName>
    </recommendedName>
</protein>
<dbReference type="Proteomes" id="UP000287917">
    <property type="component" value="Unassembled WGS sequence"/>
</dbReference>